<keyword evidence="2" id="KW-0732">Signal</keyword>
<protein>
    <submittedName>
        <fullName evidence="4">DUF4232 domain-containing protein</fullName>
    </submittedName>
</protein>
<sequence>MRTGPVLVLAVAAVLSSGCSSLARELERESDPARTATPSLPHPVPTAPAPELSPPPAGPDVTRRPGGAADCSAASGVRIAIGPVNGAMGLRALTVTLTNCGSEPYELDGYPSVRVLDENREPYDIEVLRGTGGIPMAGEAPGPEPLTLRPGESATSGLVWRMMSPDAPTTYLEIAPAPGERSRTLETDGPIDLVDTGRLGTGAWRKAG</sequence>
<evidence type="ECO:0000313" key="5">
    <source>
        <dbReference type="Proteomes" id="UP000621266"/>
    </source>
</evidence>
<evidence type="ECO:0000259" key="3">
    <source>
        <dbReference type="Pfam" id="PF14016"/>
    </source>
</evidence>
<feature type="compositionally biased region" description="Pro residues" evidence="1">
    <location>
        <begin position="40"/>
        <end position="58"/>
    </location>
</feature>
<feature type="domain" description="DUF4232" evidence="3">
    <location>
        <begin position="73"/>
        <end position="204"/>
    </location>
</feature>
<proteinExistence type="predicted"/>
<feature type="region of interest" description="Disordered" evidence="1">
    <location>
        <begin position="22"/>
        <end position="69"/>
    </location>
</feature>
<keyword evidence="5" id="KW-1185">Reference proteome</keyword>
<evidence type="ECO:0000313" key="4">
    <source>
        <dbReference type="EMBL" id="KAF4411110.1"/>
    </source>
</evidence>
<organism evidence="4 5">
    <name type="scientific">Streptomyces lycii</name>
    <dbReference type="NCBI Taxonomy" id="2654337"/>
    <lineage>
        <taxon>Bacteria</taxon>
        <taxon>Bacillati</taxon>
        <taxon>Actinomycetota</taxon>
        <taxon>Actinomycetes</taxon>
        <taxon>Kitasatosporales</taxon>
        <taxon>Streptomycetaceae</taxon>
        <taxon>Streptomyces</taxon>
    </lineage>
</organism>
<dbReference type="InterPro" id="IPR025326">
    <property type="entry name" value="DUF4232"/>
</dbReference>
<comment type="caution">
    <text evidence="4">The sequence shown here is derived from an EMBL/GenBank/DDBJ whole genome shotgun (WGS) entry which is preliminary data.</text>
</comment>
<dbReference type="Proteomes" id="UP000621266">
    <property type="component" value="Unassembled WGS sequence"/>
</dbReference>
<dbReference type="EMBL" id="WHPN01000008">
    <property type="protein sequence ID" value="KAF4411110.1"/>
    <property type="molecule type" value="Genomic_DNA"/>
</dbReference>
<dbReference type="Pfam" id="PF14016">
    <property type="entry name" value="DUF4232"/>
    <property type="match status" value="1"/>
</dbReference>
<dbReference type="PROSITE" id="PS51257">
    <property type="entry name" value="PROKAR_LIPOPROTEIN"/>
    <property type="match status" value="1"/>
</dbReference>
<feature type="chain" id="PRO_5047087502" evidence="2">
    <location>
        <begin position="24"/>
        <end position="208"/>
    </location>
</feature>
<evidence type="ECO:0000256" key="2">
    <source>
        <dbReference type="SAM" id="SignalP"/>
    </source>
</evidence>
<name>A0ABQ7FRA8_9ACTN</name>
<accession>A0ABQ7FRA8</accession>
<gene>
    <name evidence="4" type="ORF">GCU69_00385</name>
</gene>
<evidence type="ECO:0000256" key="1">
    <source>
        <dbReference type="SAM" id="MobiDB-lite"/>
    </source>
</evidence>
<feature type="signal peptide" evidence="2">
    <location>
        <begin position="1"/>
        <end position="23"/>
    </location>
</feature>
<reference evidence="4 5" key="1">
    <citation type="submission" date="2019-10" db="EMBL/GenBank/DDBJ databases">
        <title>Streptomyces tenebrisbrunneis sp.nov., an endogenous actinomycete isolated from of Lycium ruthenicum.</title>
        <authorList>
            <person name="Ma L."/>
        </authorList>
    </citation>
    <scope>NUCLEOTIDE SEQUENCE [LARGE SCALE GENOMIC DNA]</scope>
    <source>
        <strain evidence="4 5">TRM 66187</strain>
    </source>
</reference>